<reference evidence="4" key="1">
    <citation type="submission" date="2017-10" db="EMBL/GenBank/DDBJ databases">
        <title>Rapid genome shrinkage in a self-fertile nematode reveals novel sperm competition proteins.</title>
        <authorList>
            <person name="Yin D."/>
            <person name="Schwarz E.M."/>
            <person name="Thomas C.G."/>
            <person name="Felde R.L."/>
            <person name="Korf I.F."/>
            <person name="Cutter A.D."/>
            <person name="Schartner C.M."/>
            <person name="Ralston E.J."/>
            <person name="Meyer B.J."/>
            <person name="Haag E.S."/>
        </authorList>
    </citation>
    <scope>NUCLEOTIDE SEQUENCE [LARGE SCALE GENOMIC DNA]</scope>
    <source>
        <strain evidence="4">JU1422</strain>
    </source>
</reference>
<feature type="compositionally biased region" description="Basic and acidic residues" evidence="2">
    <location>
        <begin position="14"/>
        <end position="44"/>
    </location>
</feature>
<evidence type="ECO:0000313" key="4">
    <source>
        <dbReference type="Proteomes" id="UP000230233"/>
    </source>
</evidence>
<organism evidence="3 4">
    <name type="scientific">Caenorhabditis nigoni</name>
    <dbReference type="NCBI Taxonomy" id="1611254"/>
    <lineage>
        <taxon>Eukaryota</taxon>
        <taxon>Metazoa</taxon>
        <taxon>Ecdysozoa</taxon>
        <taxon>Nematoda</taxon>
        <taxon>Chromadorea</taxon>
        <taxon>Rhabditida</taxon>
        <taxon>Rhabditina</taxon>
        <taxon>Rhabditomorpha</taxon>
        <taxon>Rhabditoidea</taxon>
        <taxon>Rhabditidae</taxon>
        <taxon>Peloderinae</taxon>
        <taxon>Caenorhabditis</taxon>
    </lineage>
</organism>
<accession>A0A2G5SF90</accession>
<feature type="compositionally biased region" description="Polar residues" evidence="2">
    <location>
        <begin position="54"/>
        <end position="74"/>
    </location>
</feature>
<dbReference type="Proteomes" id="UP000230233">
    <property type="component" value="Unassembled WGS sequence"/>
</dbReference>
<name>A0A2G5SF90_9PELO</name>
<feature type="region of interest" description="Disordered" evidence="2">
    <location>
        <begin position="1"/>
        <end position="75"/>
    </location>
</feature>
<dbReference type="EMBL" id="PDUG01000011">
    <property type="protein sequence ID" value="PIC13728.1"/>
    <property type="molecule type" value="Genomic_DNA"/>
</dbReference>
<evidence type="ECO:0000313" key="3">
    <source>
        <dbReference type="EMBL" id="PIC13728.1"/>
    </source>
</evidence>
<keyword evidence="1" id="KW-0175">Coiled coil</keyword>
<protein>
    <submittedName>
        <fullName evidence="3">Uncharacterized protein</fullName>
    </submittedName>
</protein>
<dbReference type="OrthoDB" id="5889255at2759"/>
<evidence type="ECO:0000256" key="1">
    <source>
        <dbReference type="SAM" id="Coils"/>
    </source>
</evidence>
<comment type="caution">
    <text evidence="3">The sequence shown here is derived from an EMBL/GenBank/DDBJ whole genome shotgun (WGS) entry which is preliminary data.</text>
</comment>
<gene>
    <name evidence="3" type="ORF">B9Z55_027589</name>
</gene>
<keyword evidence="4" id="KW-1185">Reference proteome</keyword>
<sequence length="206" mass="24061">MDQRRKSCRTVCSRSDENRVQTPDRHHHDSDNMSSQLRERRTTRFGESSAAKDASNTSNVKAVTNTIKEPNTKYSSKDRQALKKLINILGNKYVETIELHKKASMEVGKLKTDKEKQEKEIQKLKTLQKKPSHGRNFQNRSYADSFRSDFQEAQDSLDAIKKNFQKAKKIKESARDDMEEAEAEWKFEAMCSGEAYYEDGKWKWRD</sequence>
<feature type="coiled-coil region" evidence="1">
    <location>
        <begin position="100"/>
        <end position="184"/>
    </location>
</feature>
<evidence type="ECO:0000256" key="2">
    <source>
        <dbReference type="SAM" id="MobiDB-lite"/>
    </source>
</evidence>
<dbReference type="AlphaFoldDB" id="A0A2G5SF90"/>
<proteinExistence type="predicted"/>